<dbReference type="Pfam" id="PF02204">
    <property type="entry name" value="VPS9"/>
    <property type="match status" value="1"/>
</dbReference>
<protein>
    <recommendedName>
        <fullName evidence="1">VPS9 domain-containing protein</fullName>
    </recommendedName>
</protein>
<dbReference type="Pfam" id="PF18151">
    <property type="entry name" value="DUF5601"/>
    <property type="match status" value="1"/>
</dbReference>
<feature type="domain" description="VPS9" evidence="1">
    <location>
        <begin position="108"/>
        <end position="250"/>
    </location>
</feature>
<dbReference type="PANTHER" id="PTHR23101:SF25">
    <property type="entry name" value="GTPASE-ACTIVATING PROTEIN AND VPS9 DOMAIN-CONTAINING PROTEIN 1"/>
    <property type="match status" value="1"/>
</dbReference>
<dbReference type="Gene3D" id="1.10.246.120">
    <property type="match status" value="1"/>
</dbReference>
<dbReference type="SUPFAM" id="SSF109993">
    <property type="entry name" value="VPS9 domain"/>
    <property type="match status" value="1"/>
</dbReference>
<evidence type="ECO:0000259" key="1">
    <source>
        <dbReference type="PROSITE" id="PS51205"/>
    </source>
</evidence>
<sequence length="280" mass="31581">MADESGLAEATQPFAFQDFLERMKDPAAADLVKSIKSFIQSVLDRKPDPDSAGRDVQAFLESSEISFRQHPVWANSPPEHQLQGLEGLEKYIMTKLHNWAFGQSAADRERDEILLQRILALEFIWPAHLDIPDAYQDENSLSMAMAELKKIDHFKAPRDKLVCILNCCRVLNNVLQTSQTDGHEARGADDFLPLLIFTVIHANPPNLASNLEYIQRFRYQSRMISESAYFYTQLYSAASFIETINASSLSMDPDEFVARMVAAGVPDMELSAPPVLWLAE</sequence>
<dbReference type="InterPro" id="IPR041545">
    <property type="entry name" value="DUF5601"/>
</dbReference>
<name>A0AAW1SUE6_9CHLO</name>
<comment type="caution">
    <text evidence="2">The sequence shown here is derived from an EMBL/GenBank/DDBJ whole genome shotgun (WGS) entry which is preliminary data.</text>
</comment>
<dbReference type="GO" id="GO:0016192">
    <property type="term" value="P:vesicle-mediated transport"/>
    <property type="evidence" value="ECO:0007669"/>
    <property type="project" value="InterPro"/>
</dbReference>
<dbReference type="GO" id="GO:0031267">
    <property type="term" value="F:small GTPase binding"/>
    <property type="evidence" value="ECO:0007669"/>
    <property type="project" value="TreeGrafter"/>
</dbReference>
<organism evidence="2 3">
    <name type="scientific">Apatococcus fuscideae</name>
    <dbReference type="NCBI Taxonomy" id="2026836"/>
    <lineage>
        <taxon>Eukaryota</taxon>
        <taxon>Viridiplantae</taxon>
        <taxon>Chlorophyta</taxon>
        <taxon>core chlorophytes</taxon>
        <taxon>Trebouxiophyceae</taxon>
        <taxon>Chlorellales</taxon>
        <taxon>Chlorellaceae</taxon>
        <taxon>Apatococcus</taxon>
    </lineage>
</organism>
<dbReference type="AlphaFoldDB" id="A0AAW1SUE6"/>
<dbReference type="InterPro" id="IPR037191">
    <property type="entry name" value="VPS9_dom_sf"/>
</dbReference>
<accession>A0AAW1SUE6</accession>
<evidence type="ECO:0000313" key="3">
    <source>
        <dbReference type="Proteomes" id="UP001485043"/>
    </source>
</evidence>
<dbReference type="GO" id="GO:0005829">
    <property type="term" value="C:cytosol"/>
    <property type="evidence" value="ECO:0007669"/>
    <property type="project" value="TreeGrafter"/>
</dbReference>
<dbReference type="PROSITE" id="PS51205">
    <property type="entry name" value="VPS9"/>
    <property type="match status" value="1"/>
</dbReference>
<keyword evidence="3" id="KW-1185">Reference proteome</keyword>
<dbReference type="InterPro" id="IPR003123">
    <property type="entry name" value="VPS9"/>
</dbReference>
<reference evidence="2 3" key="1">
    <citation type="journal article" date="2024" name="Nat. Commun.">
        <title>Phylogenomics reveals the evolutionary origins of lichenization in chlorophyte algae.</title>
        <authorList>
            <person name="Puginier C."/>
            <person name="Libourel C."/>
            <person name="Otte J."/>
            <person name="Skaloud P."/>
            <person name="Haon M."/>
            <person name="Grisel S."/>
            <person name="Petersen M."/>
            <person name="Berrin J.G."/>
            <person name="Delaux P.M."/>
            <person name="Dal Grande F."/>
            <person name="Keller J."/>
        </authorList>
    </citation>
    <scope>NUCLEOTIDE SEQUENCE [LARGE SCALE GENOMIC DNA]</scope>
    <source>
        <strain evidence="2 3">SAG 2523</strain>
    </source>
</reference>
<dbReference type="Gene3D" id="1.20.1050.80">
    <property type="entry name" value="VPS9 domain"/>
    <property type="match status" value="1"/>
</dbReference>
<dbReference type="PANTHER" id="PTHR23101">
    <property type="entry name" value="RAB GDP/GTP EXCHANGE FACTOR"/>
    <property type="match status" value="1"/>
</dbReference>
<proteinExistence type="predicted"/>
<dbReference type="Proteomes" id="UP001485043">
    <property type="component" value="Unassembled WGS sequence"/>
</dbReference>
<gene>
    <name evidence="2" type="ORF">WJX84_005970</name>
</gene>
<dbReference type="EMBL" id="JALJOV010000859">
    <property type="protein sequence ID" value="KAK9859865.1"/>
    <property type="molecule type" value="Genomic_DNA"/>
</dbReference>
<evidence type="ECO:0000313" key="2">
    <source>
        <dbReference type="EMBL" id="KAK9859865.1"/>
    </source>
</evidence>
<dbReference type="GO" id="GO:0030139">
    <property type="term" value="C:endocytic vesicle"/>
    <property type="evidence" value="ECO:0007669"/>
    <property type="project" value="TreeGrafter"/>
</dbReference>
<dbReference type="GO" id="GO:0005085">
    <property type="term" value="F:guanyl-nucleotide exchange factor activity"/>
    <property type="evidence" value="ECO:0007669"/>
    <property type="project" value="InterPro"/>
</dbReference>
<dbReference type="SMART" id="SM00167">
    <property type="entry name" value="VPS9"/>
    <property type="match status" value="1"/>
</dbReference>
<dbReference type="InterPro" id="IPR045046">
    <property type="entry name" value="Vps9-like"/>
</dbReference>